<protein>
    <recommendedName>
        <fullName evidence="2">N-acetylmuramoyl-L-alanine amidase</fullName>
        <ecNumber evidence="2">3.5.1.28</ecNumber>
    </recommendedName>
</protein>
<feature type="transmembrane region" description="Helical" evidence="4">
    <location>
        <begin position="270"/>
        <end position="289"/>
    </location>
</feature>
<dbReference type="Proteomes" id="UP000295164">
    <property type="component" value="Unassembled WGS sequence"/>
</dbReference>
<reference evidence="6 7" key="1">
    <citation type="submission" date="2019-03" db="EMBL/GenBank/DDBJ databases">
        <authorList>
            <person name="Kim M.K.M."/>
        </authorList>
    </citation>
    <scope>NUCLEOTIDE SEQUENCE [LARGE SCALE GENOMIC DNA]</scope>
    <source>
        <strain evidence="6 7">17J68-15</strain>
    </source>
</reference>
<dbReference type="PANTHER" id="PTHR30404:SF0">
    <property type="entry name" value="N-ACETYLMURAMOYL-L-ALANINE AMIDASE AMIC"/>
    <property type="match status" value="1"/>
</dbReference>
<dbReference type="EMBL" id="SKFH01000027">
    <property type="protein sequence ID" value="TCZ68400.1"/>
    <property type="molecule type" value="Genomic_DNA"/>
</dbReference>
<comment type="caution">
    <text evidence="6">The sequence shown here is derived from an EMBL/GenBank/DDBJ whole genome shotgun (WGS) entry which is preliminary data.</text>
</comment>
<dbReference type="Gene3D" id="3.40.630.40">
    <property type="entry name" value="Zn-dependent exopeptidases"/>
    <property type="match status" value="1"/>
</dbReference>
<dbReference type="InterPro" id="IPR008756">
    <property type="entry name" value="Peptidase_M56"/>
</dbReference>
<accession>A0A4R4DWD1</accession>
<dbReference type="EC" id="3.5.1.28" evidence="2"/>
<dbReference type="SMART" id="SM00646">
    <property type="entry name" value="Ami_3"/>
    <property type="match status" value="1"/>
</dbReference>
<comment type="catalytic activity">
    <reaction evidence="1">
        <text>Hydrolyzes the link between N-acetylmuramoyl residues and L-amino acid residues in certain cell-wall glycopeptides.</text>
        <dbReference type="EC" id="3.5.1.28"/>
    </reaction>
</comment>
<dbReference type="GO" id="GO:0009253">
    <property type="term" value="P:peptidoglycan catabolic process"/>
    <property type="evidence" value="ECO:0007669"/>
    <property type="project" value="InterPro"/>
</dbReference>
<dbReference type="Pfam" id="PF05569">
    <property type="entry name" value="Peptidase_M56"/>
    <property type="match status" value="1"/>
</dbReference>
<name>A0A4R4DWD1_9BACT</name>
<dbReference type="CDD" id="cd02696">
    <property type="entry name" value="MurNAc-LAA"/>
    <property type="match status" value="1"/>
</dbReference>
<evidence type="ECO:0000256" key="3">
    <source>
        <dbReference type="ARBA" id="ARBA00022801"/>
    </source>
</evidence>
<keyword evidence="7" id="KW-1185">Reference proteome</keyword>
<feature type="domain" description="MurNAc-LAA" evidence="5">
    <location>
        <begin position="371"/>
        <end position="489"/>
    </location>
</feature>
<evidence type="ECO:0000256" key="2">
    <source>
        <dbReference type="ARBA" id="ARBA00011901"/>
    </source>
</evidence>
<keyword evidence="3" id="KW-0378">Hydrolase</keyword>
<evidence type="ECO:0000256" key="1">
    <source>
        <dbReference type="ARBA" id="ARBA00001561"/>
    </source>
</evidence>
<sequence>MSSLFPYLLKTVLCAALLYGYYWLALRNRVFHQWNRFYLLLIVPLSLLLPLARIEVTRPAATAAELPVRLLQVVSDGNAYVETVVPQTRGFDPMTAVYCIYTVVALVLLFRFGRSLLALLRLARRYPAQRVGEVDFILVPVPGTPFSFFRRVFWNPALDPSTEGGQQILQHELVHVRERHSFDKLLLQAALVLCWFNPIFWLLRNELHLVHEFIADERSVRDRDAGTLAALILQAAYPEQYAGLTNPFFHRAIKRRLYMLNQLQKTRVRYFGRVAALPLLGLIAFTFAVRAQKSEPVVVTQTNSEKFTVVIDAGHGRMADGGWNGARSNGVTEDQLVLDLAQRIKALNADPNLNIVFTRADENIVDLKERPEIARRAGARLFLSLHVDQYVVSNGPLTGAPEGFSVYVSADTGVRAGSRLFGSALQQSLTKVYPTDGQLRNLGAWVLKNSPCPAALIELGYIDKDADRAFLTKDSNRDRIAQAILNSIAAYRQQVPNASADVLPAKATSDVSPAAPAADLRPVQAPADVRASGPAAAPADVIESVDVNPDRSVTLVYGSGRKDSMSASDAVALGYLNNIDGIVTPVRSSQNPRSAVPLKPVVIGLKSGDTLSVEIARALPVQAIISPDGLSIESCTLTANMSNGEIWEAPMKDRQTTTQMKRLLQQAWSGMMITVDNRTYRAQDGSVKKAPSLVYFVK</sequence>
<evidence type="ECO:0000313" key="6">
    <source>
        <dbReference type="EMBL" id="TCZ68400.1"/>
    </source>
</evidence>
<keyword evidence="4" id="KW-0812">Transmembrane</keyword>
<keyword evidence="4" id="KW-1133">Transmembrane helix</keyword>
<dbReference type="GO" id="GO:0008745">
    <property type="term" value="F:N-acetylmuramoyl-L-alanine amidase activity"/>
    <property type="evidence" value="ECO:0007669"/>
    <property type="project" value="UniProtKB-EC"/>
</dbReference>
<feature type="transmembrane region" description="Helical" evidence="4">
    <location>
        <begin position="95"/>
        <end position="120"/>
    </location>
</feature>
<dbReference type="SUPFAM" id="SSF53187">
    <property type="entry name" value="Zn-dependent exopeptidases"/>
    <property type="match status" value="1"/>
</dbReference>
<gene>
    <name evidence="6" type="ORF">E0486_14045</name>
</gene>
<feature type="transmembrane region" description="Helical" evidence="4">
    <location>
        <begin position="37"/>
        <end position="54"/>
    </location>
</feature>
<dbReference type="RefSeq" id="WP_131852868.1">
    <property type="nucleotide sequence ID" value="NZ_SKFH01000027.1"/>
</dbReference>
<feature type="transmembrane region" description="Helical" evidence="4">
    <location>
        <begin position="6"/>
        <end position="25"/>
    </location>
</feature>
<dbReference type="PANTHER" id="PTHR30404">
    <property type="entry name" value="N-ACETYLMURAMOYL-L-ALANINE AMIDASE"/>
    <property type="match status" value="1"/>
</dbReference>
<evidence type="ECO:0000256" key="4">
    <source>
        <dbReference type="SAM" id="Phobius"/>
    </source>
</evidence>
<dbReference type="GO" id="GO:0030288">
    <property type="term" value="C:outer membrane-bounded periplasmic space"/>
    <property type="evidence" value="ECO:0007669"/>
    <property type="project" value="TreeGrafter"/>
</dbReference>
<keyword evidence="4" id="KW-0472">Membrane</keyword>
<evidence type="ECO:0000313" key="7">
    <source>
        <dbReference type="Proteomes" id="UP000295164"/>
    </source>
</evidence>
<dbReference type="Pfam" id="PF01520">
    <property type="entry name" value="Amidase_3"/>
    <property type="match status" value="1"/>
</dbReference>
<dbReference type="AlphaFoldDB" id="A0A4R4DWD1"/>
<dbReference type="InterPro" id="IPR050695">
    <property type="entry name" value="N-acetylmuramoyl_amidase_3"/>
</dbReference>
<dbReference type="InterPro" id="IPR002508">
    <property type="entry name" value="MurNAc-LAA_cat"/>
</dbReference>
<dbReference type="OrthoDB" id="9814002at2"/>
<dbReference type="CDD" id="cd07341">
    <property type="entry name" value="M56_BlaR1_MecR1_like"/>
    <property type="match status" value="1"/>
</dbReference>
<evidence type="ECO:0000259" key="5">
    <source>
        <dbReference type="SMART" id="SM00646"/>
    </source>
</evidence>
<organism evidence="6 7">
    <name type="scientific">Flaviaesturariibacter aridisoli</name>
    <dbReference type="NCBI Taxonomy" id="2545761"/>
    <lineage>
        <taxon>Bacteria</taxon>
        <taxon>Pseudomonadati</taxon>
        <taxon>Bacteroidota</taxon>
        <taxon>Chitinophagia</taxon>
        <taxon>Chitinophagales</taxon>
        <taxon>Chitinophagaceae</taxon>
        <taxon>Flaviaestuariibacter</taxon>
    </lineage>
</organism>
<proteinExistence type="predicted"/>